<name>A0A9E3ZT12_9ENTE</name>
<protein>
    <submittedName>
        <fullName evidence="1">Uncharacterized protein</fullName>
    </submittedName>
</protein>
<gene>
    <name evidence="1" type="ORF">K8V42_06125</name>
</gene>
<evidence type="ECO:0000313" key="1">
    <source>
        <dbReference type="EMBL" id="MCC9273850.1"/>
    </source>
</evidence>
<dbReference type="EMBL" id="JAJJVO010000093">
    <property type="protein sequence ID" value="MCC9273850.1"/>
    <property type="molecule type" value="Genomic_DNA"/>
</dbReference>
<accession>A0A9E3ZT12</accession>
<evidence type="ECO:0000313" key="2">
    <source>
        <dbReference type="Proteomes" id="UP000813384"/>
    </source>
</evidence>
<comment type="caution">
    <text evidence="1">The sequence shown here is derived from an EMBL/GenBank/DDBJ whole genome shotgun (WGS) entry which is preliminary data.</text>
</comment>
<dbReference type="AlphaFoldDB" id="A0A9E3ZT12"/>
<reference evidence="1" key="2">
    <citation type="submission" date="2021-11" db="EMBL/GenBank/DDBJ databases">
        <authorList>
            <person name="Gilroy R."/>
        </authorList>
    </citation>
    <scope>NUCLEOTIDE SEQUENCE</scope>
    <source>
        <strain evidence="1">150</strain>
    </source>
</reference>
<proteinExistence type="predicted"/>
<dbReference type="RefSeq" id="WP_071875160.1">
    <property type="nucleotide sequence ID" value="NZ_JBHSHF010000013.1"/>
</dbReference>
<dbReference type="Proteomes" id="UP000813384">
    <property type="component" value="Unassembled WGS sequence"/>
</dbReference>
<reference evidence="1" key="1">
    <citation type="journal article" date="2021" name="PeerJ">
        <title>Extensive microbial diversity within the chicken gut microbiome revealed by metagenomics and culture.</title>
        <authorList>
            <person name="Gilroy R."/>
            <person name="Ravi A."/>
            <person name="Getino M."/>
            <person name="Pursley I."/>
            <person name="Horton D.L."/>
            <person name="Alikhan N.F."/>
            <person name="Baker D."/>
            <person name="Gharbi K."/>
            <person name="Hall N."/>
            <person name="Watson M."/>
            <person name="Adriaenssens E.M."/>
            <person name="Foster-Nyarko E."/>
            <person name="Jarju S."/>
            <person name="Secka A."/>
            <person name="Antonio M."/>
            <person name="Oren A."/>
            <person name="Chaudhuri R.R."/>
            <person name="La Ragione R."/>
            <person name="Hildebrand F."/>
            <person name="Pallen M.J."/>
        </authorList>
    </citation>
    <scope>NUCLEOTIDE SEQUENCE</scope>
    <source>
        <strain evidence="1">150</strain>
    </source>
</reference>
<sequence>MHEIYIELVLSGIFEKYDSEVAFYKHHLGLSQEHWEQWKQGKISLNPEESQKIKNIFSDYEWMLLQKILRQTIIYPEKRQVAVEEYKKLKIKIAQKWLNSNCGIVEFQQIKEEDKKEHLIDLRVSLQYGEWGFDDVLNFRLPAAIQHQVVSQKVALLDWVNQELESAYV</sequence>
<dbReference type="OrthoDB" id="2187056at2"/>
<organism evidence="1 2">
    <name type="scientific">Enterococcus aquimarinus</name>
    <dbReference type="NCBI Taxonomy" id="328396"/>
    <lineage>
        <taxon>Bacteria</taxon>
        <taxon>Bacillati</taxon>
        <taxon>Bacillota</taxon>
        <taxon>Bacilli</taxon>
        <taxon>Lactobacillales</taxon>
        <taxon>Enterococcaceae</taxon>
        <taxon>Enterococcus</taxon>
    </lineage>
</organism>